<dbReference type="InterPro" id="IPR052536">
    <property type="entry name" value="ABC-4_Integral_Memb_Prot"/>
</dbReference>
<keyword evidence="9" id="KW-1185">Reference proteome</keyword>
<feature type="domain" description="ABC3 transporter permease C-terminal" evidence="7">
    <location>
        <begin position="57"/>
        <end position="175"/>
    </location>
</feature>
<feature type="transmembrane region" description="Helical" evidence="6">
    <location>
        <begin position="147"/>
        <end position="169"/>
    </location>
</feature>
<keyword evidence="4 6" id="KW-1133">Transmembrane helix</keyword>
<dbReference type="EMBL" id="AEUW02000001">
    <property type="protein sequence ID" value="EHJ52236.1"/>
    <property type="molecule type" value="Genomic_DNA"/>
</dbReference>
<feature type="transmembrane region" description="Helical" evidence="6">
    <location>
        <begin position="52"/>
        <end position="76"/>
    </location>
</feature>
<dbReference type="PIRSF" id="PIRSF018968">
    <property type="entry name" value="ABC_permease_BceB"/>
    <property type="match status" value="1"/>
</dbReference>
<evidence type="ECO:0000256" key="2">
    <source>
        <dbReference type="ARBA" id="ARBA00022475"/>
    </source>
</evidence>
<comment type="subcellular location">
    <subcellularLocation>
        <location evidence="1 6">Cell membrane</location>
        <topology evidence="1 6">Multi-pass membrane protein</topology>
    </subcellularLocation>
</comment>
<reference evidence="8 9" key="1">
    <citation type="journal article" date="2014" name="Int. J. Syst. Evol. Microbiol.">
        <title>Phylogenomics and the dynamic genome evolution of the genus Streptococcus.</title>
        <authorList>
            <consortium name="The Broad Institute Genome Sequencing Platform"/>
            <person name="Richards V.P."/>
            <person name="Palmer S.R."/>
            <person name="Pavinski Bitar P.D."/>
            <person name="Qin X."/>
            <person name="Weinstock G.M."/>
            <person name="Highlander S.K."/>
            <person name="Town C.D."/>
            <person name="Burne R.A."/>
            <person name="Stanhope M.J."/>
        </authorList>
    </citation>
    <scope>NUCLEOTIDE SEQUENCE [LARGE SCALE GENOMIC DNA]</scope>
    <source>
        <strain evidence="8 9">NCTC 11558</strain>
    </source>
</reference>
<keyword evidence="3 6" id="KW-0812">Transmembrane</keyword>
<proteinExistence type="inferred from homology"/>
<evidence type="ECO:0000256" key="6">
    <source>
        <dbReference type="PIRNR" id="PIRNR018968"/>
    </source>
</evidence>
<dbReference type="AlphaFoldDB" id="G5JU92"/>
<evidence type="ECO:0000256" key="5">
    <source>
        <dbReference type="ARBA" id="ARBA00023136"/>
    </source>
</evidence>
<keyword evidence="6" id="KW-0813">Transport</keyword>
<dbReference type="Pfam" id="PF02687">
    <property type="entry name" value="FtsX"/>
    <property type="match status" value="2"/>
</dbReference>
<dbReference type="GO" id="GO:0005886">
    <property type="term" value="C:plasma membrane"/>
    <property type="evidence" value="ECO:0007669"/>
    <property type="project" value="UniProtKB-SubCell"/>
</dbReference>
<evidence type="ECO:0000256" key="1">
    <source>
        <dbReference type="ARBA" id="ARBA00004651"/>
    </source>
</evidence>
<dbReference type="InterPro" id="IPR003838">
    <property type="entry name" value="ABC3_permease_C"/>
</dbReference>
<feature type="transmembrane region" description="Helical" evidence="6">
    <location>
        <begin position="97"/>
        <end position="127"/>
    </location>
</feature>
<evidence type="ECO:0000259" key="7">
    <source>
        <dbReference type="Pfam" id="PF02687"/>
    </source>
</evidence>
<dbReference type="RefSeq" id="WP_003080046.1">
    <property type="nucleotide sequence ID" value="NZ_AEUW02000001.1"/>
</dbReference>
<feature type="transmembrane region" description="Helical" evidence="6">
    <location>
        <begin position="279"/>
        <end position="303"/>
    </location>
</feature>
<dbReference type="eggNOG" id="COG0577">
    <property type="taxonomic scope" value="Bacteria"/>
</dbReference>
<keyword evidence="5 6" id="KW-0472">Membrane</keyword>
<feature type="transmembrane region" description="Helical" evidence="6">
    <location>
        <begin position="597"/>
        <end position="618"/>
    </location>
</feature>
<sequence length="666" mass="76315">MFYLKLAVNNIRQSFKHFAPFFLVSITTFMFSSITLLIMLSKTAKTMGTGSFALGLAYIVLSIFSAIMCFYSYHFFLKQRNQEFGLYNILGMNKNQIIWLSTIELLIIYAITMLLGVVFSLIFANIFYLVFVNLIHYNNLNFSVNSIAFVINIILFSGIFFLLELVNIFKIRKTSALNLFSNQSQGEREPRGNIILALIGLLAIGYGYYLSISSAHLSALTGISRFFQAILAVILGTYLFYISFMTWYLKFRRKNKSYFYKPEHFVNTSQMIFRMKQNAVGLANITLLAIMAFVTIFSTVALYSSNNSLVNDTYPKNSRIEFIKIDKPKEAEEVINHNVVQSLKKTYPNFNKNFAQYKSASFAIPYNNQKNINVQPSFVANAYAHLDKVASIEVITQKDFRKLGNKLPKLSKGQVAFYDYNQNKSFSFSGINWLGRYYKKGYTIKKVKNVALSNMGIPAGILIVSDEQTLADMLTVYNKNTQRKVSYNYKAFADLSNKEQKVLTDFFTKNKGQFTKQGHTIYTNFTTAKEFREEGLKMTGGFLFTGFLLGIAFLLGAALIIYYKQLSEGTQDKRSYQILQEVGMSLKQVKKTINSQIVLVFFMPLILAIMHFLFALPILKKLLLNFGVQGDRFIYTVSVLTILGILIIYFIIYKVTSRTYYKIIER</sequence>
<dbReference type="PANTHER" id="PTHR46795:SF3">
    <property type="entry name" value="ABC TRANSPORTER PERMEASE"/>
    <property type="match status" value="1"/>
</dbReference>
<comment type="similarity">
    <text evidence="6">Belongs to the ABC-4 integral membrane protein family.</text>
</comment>
<comment type="caution">
    <text evidence="8">The sequence shown here is derived from an EMBL/GenBank/DDBJ whole genome shotgun (WGS) entry which is preliminary data.</text>
</comment>
<name>G5JU92_9STRE</name>
<accession>G5JU92</accession>
<evidence type="ECO:0000313" key="9">
    <source>
        <dbReference type="Proteomes" id="UP000003573"/>
    </source>
</evidence>
<gene>
    <name evidence="8" type="ORF">STRMA_0633</name>
</gene>
<evidence type="ECO:0000256" key="4">
    <source>
        <dbReference type="ARBA" id="ARBA00022989"/>
    </source>
</evidence>
<dbReference type="InterPro" id="IPR027022">
    <property type="entry name" value="ABC_permease_BceB-typ"/>
</dbReference>
<feature type="transmembrane region" description="Helical" evidence="6">
    <location>
        <begin position="21"/>
        <end position="40"/>
    </location>
</feature>
<evidence type="ECO:0000313" key="8">
    <source>
        <dbReference type="EMBL" id="EHJ52236.1"/>
    </source>
</evidence>
<protein>
    <submittedName>
        <fullName evidence="8">Efflux ABC transporter, permease protein</fullName>
    </submittedName>
</protein>
<feature type="transmembrane region" description="Helical" evidence="6">
    <location>
        <begin position="633"/>
        <end position="652"/>
    </location>
</feature>
<dbReference type="STRING" id="764298.STRMA_0633"/>
<evidence type="ECO:0000256" key="3">
    <source>
        <dbReference type="ARBA" id="ARBA00022692"/>
    </source>
</evidence>
<feature type="transmembrane region" description="Helical" evidence="6">
    <location>
        <begin position="190"/>
        <end position="209"/>
    </location>
</feature>
<feature type="transmembrane region" description="Helical" evidence="6">
    <location>
        <begin position="229"/>
        <end position="249"/>
    </location>
</feature>
<organism evidence="8 9">
    <name type="scientific">Streptococcus macacae NCTC 11558</name>
    <dbReference type="NCBI Taxonomy" id="764298"/>
    <lineage>
        <taxon>Bacteria</taxon>
        <taxon>Bacillati</taxon>
        <taxon>Bacillota</taxon>
        <taxon>Bacilli</taxon>
        <taxon>Lactobacillales</taxon>
        <taxon>Streptococcaceae</taxon>
        <taxon>Streptococcus</taxon>
    </lineage>
</organism>
<dbReference type="OrthoDB" id="1705903at2"/>
<dbReference type="PANTHER" id="PTHR46795">
    <property type="entry name" value="ABC TRANSPORTER PERMEASE-RELATED-RELATED"/>
    <property type="match status" value="1"/>
</dbReference>
<feature type="domain" description="ABC3 transporter permease C-terminal" evidence="7">
    <location>
        <begin position="548"/>
        <end position="652"/>
    </location>
</feature>
<dbReference type="Proteomes" id="UP000003573">
    <property type="component" value="Unassembled WGS sequence"/>
</dbReference>
<keyword evidence="2 6" id="KW-1003">Cell membrane</keyword>
<feature type="transmembrane region" description="Helical" evidence="6">
    <location>
        <begin position="542"/>
        <end position="563"/>
    </location>
</feature>
<dbReference type="GO" id="GO:0055085">
    <property type="term" value="P:transmembrane transport"/>
    <property type="evidence" value="ECO:0007669"/>
    <property type="project" value="UniProtKB-UniRule"/>
</dbReference>